<name>A0ABU8MD09_9PSEU</name>
<evidence type="ECO:0000256" key="2">
    <source>
        <dbReference type="SAM" id="Phobius"/>
    </source>
</evidence>
<evidence type="ECO:0000259" key="3">
    <source>
        <dbReference type="Pfam" id="PF07786"/>
    </source>
</evidence>
<feature type="compositionally biased region" description="Pro residues" evidence="1">
    <location>
        <begin position="1"/>
        <end position="16"/>
    </location>
</feature>
<protein>
    <submittedName>
        <fullName evidence="4">Heparan-alpha-glucosaminide N-acetyltransferase domain-containing protein</fullName>
    </submittedName>
</protein>
<gene>
    <name evidence="4" type="ORF">WCD58_25520</name>
</gene>
<dbReference type="InterPro" id="IPR052529">
    <property type="entry name" value="Bact_Transport_Assoc"/>
</dbReference>
<dbReference type="PANTHER" id="PTHR30590:SF2">
    <property type="entry name" value="INNER MEMBRANE PROTEIN"/>
    <property type="match status" value="1"/>
</dbReference>
<feature type="transmembrane region" description="Helical" evidence="2">
    <location>
        <begin position="360"/>
        <end position="377"/>
    </location>
</feature>
<feature type="transmembrane region" description="Helical" evidence="2">
    <location>
        <begin position="58"/>
        <end position="79"/>
    </location>
</feature>
<keyword evidence="2" id="KW-0472">Membrane</keyword>
<organism evidence="4 5">
    <name type="scientific">Actinomycetospora flava</name>
    <dbReference type="NCBI Taxonomy" id="3129232"/>
    <lineage>
        <taxon>Bacteria</taxon>
        <taxon>Bacillati</taxon>
        <taxon>Actinomycetota</taxon>
        <taxon>Actinomycetes</taxon>
        <taxon>Pseudonocardiales</taxon>
        <taxon>Pseudonocardiaceae</taxon>
        <taxon>Actinomycetospora</taxon>
    </lineage>
</organism>
<comment type="caution">
    <text evidence="4">The sequence shown here is derived from an EMBL/GenBank/DDBJ whole genome shotgun (WGS) entry which is preliminary data.</text>
</comment>
<feature type="transmembrane region" description="Helical" evidence="2">
    <location>
        <begin position="91"/>
        <end position="113"/>
    </location>
</feature>
<feature type="transmembrane region" description="Helical" evidence="2">
    <location>
        <begin position="183"/>
        <end position="209"/>
    </location>
</feature>
<feature type="region of interest" description="Disordered" evidence="1">
    <location>
        <begin position="400"/>
        <end position="476"/>
    </location>
</feature>
<reference evidence="4 5" key="1">
    <citation type="submission" date="2024-03" db="EMBL/GenBank/DDBJ databases">
        <title>Actinomycetospora sp. OC33-EN07, a novel actinomycete isolated from wild orchid (Aerides multiflora).</title>
        <authorList>
            <person name="Suriyachadkun C."/>
        </authorList>
    </citation>
    <scope>NUCLEOTIDE SEQUENCE [LARGE SCALE GENOMIC DNA]</scope>
    <source>
        <strain evidence="4 5">OC33-EN07</strain>
    </source>
</reference>
<evidence type="ECO:0000313" key="5">
    <source>
        <dbReference type="Proteomes" id="UP001369736"/>
    </source>
</evidence>
<dbReference type="PANTHER" id="PTHR30590">
    <property type="entry name" value="INNER MEMBRANE PROTEIN"/>
    <property type="match status" value="1"/>
</dbReference>
<feature type="transmembrane region" description="Helical" evidence="2">
    <location>
        <begin position="297"/>
        <end position="315"/>
    </location>
</feature>
<feature type="transmembrane region" description="Helical" evidence="2">
    <location>
        <begin position="145"/>
        <end position="163"/>
    </location>
</feature>
<dbReference type="EMBL" id="JBBEGM010000012">
    <property type="protein sequence ID" value="MEJ2864540.1"/>
    <property type="molecule type" value="Genomic_DNA"/>
</dbReference>
<feature type="domain" description="Heparan-alpha-glucosaminide N-acetyltransferase catalytic" evidence="3">
    <location>
        <begin position="22"/>
        <end position="218"/>
    </location>
</feature>
<keyword evidence="2" id="KW-1133">Transmembrane helix</keyword>
<feature type="transmembrane region" description="Helical" evidence="2">
    <location>
        <begin position="221"/>
        <end position="244"/>
    </location>
</feature>
<feature type="region of interest" description="Disordered" evidence="1">
    <location>
        <begin position="1"/>
        <end position="22"/>
    </location>
</feature>
<accession>A0ABU8MD09</accession>
<feature type="compositionally biased region" description="Low complexity" evidence="1">
    <location>
        <begin position="453"/>
        <end position="463"/>
    </location>
</feature>
<proteinExistence type="predicted"/>
<evidence type="ECO:0000256" key="1">
    <source>
        <dbReference type="SAM" id="MobiDB-lite"/>
    </source>
</evidence>
<dbReference type="Proteomes" id="UP001369736">
    <property type="component" value="Unassembled WGS sequence"/>
</dbReference>
<feature type="transmembrane region" description="Helical" evidence="2">
    <location>
        <begin position="327"/>
        <end position="348"/>
    </location>
</feature>
<evidence type="ECO:0000313" key="4">
    <source>
        <dbReference type="EMBL" id="MEJ2864540.1"/>
    </source>
</evidence>
<keyword evidence="2" id="KW-0812">Transmembrane</keyword>
<dbReference type="Pfam" id="PF07786">
    <property type="entry name" value="HGSNAT_cat"/>
    <property type="match status" value="1"/>
</dbReference>
<feature type="transmembrane region" description="Helical" evidence="2">
    <location>
        <begin position="119"/>
        <end position="140"/>
    </location>
</feature>
<sequence length="476" mass="48272">MTPDPALRPSPRPPTDPGKKPRLLGVDAARGVALLGMMAVHCFTETTAADPSVTQLVAVGRSAALFAVLAGVAIAFMTGRRQVTPGPSARSAVATLVTRAGVIGLIGVIGLGWVDQEDAVAVILPAYAVMFLLAIPLLFLSTRTVLVTGAVVAVVVPVVSQFLRTGLPEASGENISPDSLSDPVGAVLELLLTGTYPALTWMAYIAVGLGVGRLTLSSARVAVRLLGVGAGLAVVAPLVSWVLLGPLGGAASLTATSGLDANEVTDTLVLGPDGVVPPGDPWWLAGAAPHSGTPLDMAATIGSSLALLGVFLLLGHLPAAVRRVTDVVQAPLVAAGSMTLTLYVTHVAFMGSDLAEFESVPVYVGQVLVLFAAAVLWRRTFSRGPLEAVAGTLASRAAAAAGRPDMGDPPVDPPTGPIRGLPYRPGPPHRPAPSGPPTGPIAVPPAPVPSGPAAPAAQQVPVWTPLPPRMPVIDPR</sequence>
<dbReference type="RefSeq" id="WP_337705903.1">
    <property type="nucleotide sequence ID" value="NZ_JBBEGM010000012.1"/>
</dbReference>
<keyword evidence="5" id="KW-1185">Reference proteome</keyword>
<dbReference type="InterPro" id="IPR012429">
    <property type="entry name" value="HGSNAT_cat"/>
</dbReference>
<feature type="compositionally biased region" description="Pro residues" evidence="1">
    <location>
        <begin position="424"/>
        <end position="452"/>
    </location>
</feature>